<keyword evidence="8 9" id="KW-0472">Membrane</keyword>
<keyword evidence="5 9" id="KW-0653">Protein transport</keyword>
<evidence type="ECO:0000256" key="1">
    <source>
        <dbReference type="ARBA" id="ARBA00004370"/>
    </source>
</evidence>
<evidence type="ECO:0000313" key="11">
    <source>
        <dbReference type="Proteomes" id="UP000189462"/>
    </source>
</evidence>
<dbReference type="OrthoDB" id="9806365at2"/>
<keyword evidence="7 9" id="KW-0811">Translocation</keyword>
<reference evidence="10 11" key="1">
    <citation type="submission" date="2017-02" db="EMBL/GenBank/DDBJ databases">
        <title>Genomic diversity within the haloalkaliphilic genus Thioalkalivibrio.</title>
        <authorList>
            <person name="Ahn A.-C."/>
            <person name="Meier-Kolthoff J."/>
            <person name="Overmars L."/>
            <person name="Richter M."/>
            <person name="Woyke T."/>
            <person name="Sorokin D.Y."/>
            <person name="Muyzer G."/>
        </authorList>
    </citation>
    <scope>NUCLEOTIDE SEQUENCE [LARGE SCALE GENOMIC DNA]</scope>
    <source>
        <strain evidence="10 11">ALJD</strain>
    </source>
</reference>
<evidence type="ECO:0000256" key="5">
    <source>
        <dbReference type="ARBA" id="ARBA00022927"/>
    </source>
</evidence>
<evidence type="ECO:0000256" key="4">
    <source>
        <dbReference type="ARBA" id="ARBA00022692"/>
    </source>
</evidence>
<dbReference type="PANTHER" id="PTHR33910">
    <property type="entry name" value="PROTEIN TRANSLOCASE SUBUNIT SECE"/>
    <property type="match status" value="1"/>
</dbReference>
<evidence type="ECO:0000256" key="8">
    <source>
        <dbReference type="ARBA" id="ARBA00023136"/>
    </source>
</evidence>
<evidence type="ECO:0000256" key="2">
    <source>
        <dbReference type="ARBA" id="ARBA00022448"/>
    </source>
</evidence>
<dbReference type="GO" id="GO:0043952">
    <property type="term" value="P:protein transport by the Sec complex"/>
    <property type="evidence" value="ECO:0007669"/>
    <property type="project" value="UniProtKB-UniRule"/>
</dbReference>
<evidence type="ECO:0000313" key="10">
    <source>
        <dbReference type="EMBL" id="OOG21807.1"/>
    </source>
</evidence>
<keyword evidence="2 9" id="KW-0813">Transport</keyword>
<name>A0A1V3N9M4_9GAMM</name>
<dbReference type="InterPro" id="IPR001901">
    <property type="entry name" value="Translocase_SecE/Sec61-g"/>
</dbReference>
<dbReference type="STRING" id="108003.B1C78_15875"/>
<dbReference type="GO" id="GO:0009306">
    <property type="term" value="P:protein secretion"/>
    <property type="evidence" value="ECO:0007669"/>
    <property type="project" value="UniProtKB-UniRule"/>
</dbReference>
<dbReference type="RefSeq" id="WP_077280132.1">
    <property type="nucleotide sequence ID" value="NZ_MVBK01000120.1"/>
</dbReference>
<keyword evidence="11" id="KW-1185">Reference proteome</keyword>
<proteinExistence type="inferred from homology"/>
<feature type="transmembrane region" description="Helical" evidence="9">
    <location>
        <begin position="17"/>
        <end position="35"/>
    </location>
</feature>
<evidence type="ECO:0000256" key="3">
    <source>
        <dbReference type="ARBA" id="ARBA00022475"/>
    </source>
</evidence>
<dbReference type="HAMAP" id="MF_00422">
    <property type="entry name" value="SecE"/>
    <property type="match status" value="1"/>
</dbReference>
<dbReference type="NCBIfam" id="TIGR00964">
    <property type="entry name" value="secE_bact"/>
    <property type="match status" value="1"/>
</dbReference>
<sequence length="125" mass="13426">MAKSDDLQTSGFDTIKLAFAVGLLVLGVFGFYWFVDESLLFRVLGLVAVALVAAGIVFTTALGQSLAAFLGDSRTEVRKMVWPTRAEATQTTLIVIVVVILVGIFLWLLDMLLAWGVRGFIGTGG</sequence>
<feature type="transmembrane region" description="Helical" evidence="9">
    <location>
        <begin position="91"/>
        <end position="109"/>
    </location>
</feature>
<dbReference type="PANTHER" id="PTHR33910:SF1">
    <property type="entry name" value="PROTEIN TRANSLOCASE SUBUNIT SECE"/>
    <property type="match status" value="1"/>
</dbReference>
<evidence type="ECO:0000256" key="7">
    <source>
        <dbReference type="ARBA" id="ARBA00023010"/>
    </source>
</evidence>
<dbReference type="InterPro" id="IPR005807">
    <property type="entry name" value="SecE_bac"/>
</dbReference>
<keyword evidence="4 9" id="KW-0812">Transmembrane</keyword>
<dbReference type="GO" id="GO:0006605">
    <property type="term" value="P:protein targeting"/>
    <property type="evidence" value="ECO:0007669"/>
    <property type="project" value="UniProtKB-UniRule"/>
</dbReference>
<evidence type="ECO:0000256" key="9">
    <source>
        <dbReference type="HAMAP-Rule" id="MF_00422"/>
    </source>
</evidence>
<dbReference type="Proteomes" id="UP000189462">
    <property type="component" value="Unassembled WGS sequence"/>
</dbReference>
<gene>
    <name evidence="9" type="primary">secE</name>
    <name evidence="10" type="ORF">B1C78_15875</name>
</gene>
<dbReference type="Gene3D" id="1.20.5.1030">
    <property type="entry name" value="Preprotein translocase secy subunit"/>
    <property type="match status" value="1"/>
</dbReference>
<evidence type="ECO:0000256" key="6">
    <source>
        <dbReference type="ARBA" id="ARBA00022989"/>
    </source>
</evidence>
<dbReference type="GO" id="GO:0005886">
    <property type="term" value="C:plasma membrane"/>
    <property type="evidence" value="ECO:0007669"/>
    <property type="project" value="UniProtKB-UniRule"/>
</dbReference>
<dbReference type="AlphaFoldDB" id="A0A1V3N9M4"/>
<dbReference type="Pfam" id="PF00584">
    <property type="entry name" value="SecE"/>
    <property type="match status" value="1"/>
</dbReference>
<organism evidence="10 11">
    <name type="scientific">Thioalkalivibrio denitrificans</name>
    <dbReference type="NCBI Taxonomy" id="108003"/>
    <lineage>
        <taxon>Bacteria</taxon>
        <taxon>Pseudomonadati</taxon>
        <taxon>Pseudomonadota</taxon>
        <taxon>Gammaproteobacteria</taxon>
        <taxon>Chromatiales</taxon>
        <taxon>Ectothiorhodospiraceae</taxon>
        <taxon>Thioalkalivibrio</taxon>
    </lineage>
</organism>
<feature type="transmembrane region" description="Helical" evidence="9">
    <location>
        <begin position="41"/>
        <end position="70"/>
    </location>
</feature>
<dbReference type="GO" id="GO:0065002">
    <property type="term" value="P:intracellular protein transmembrane transport"/>
    <property type="evidence" value="ECO:0007669"/>
    <property type="project" value="UniProtKB-UniRule"/>
</dbReference>
<comment type="caution">
    <text evidence="10">The sequence shown here is derived from an EMBL/GenBank/DDBJ whole genome shotgun (WGS) entry which is preliminary data.</text>
</comment>
<dbReference type="PRINTS" id="PR01650">
    <property type="entry name" value="SECETRNLCASE"/>
</dbReference>
<protein>
    <recommendedName>
        <fullName evidence="9">Protein translocase subunit SecE</fullName>
    </recommendedName>
</protein>
<comment type="caution">
    <text evidence="9">Lacks conserved residue(s) required for the propagation of feature annotation.</text>
</comment>
<dbReference type="InterPro" id="IPR038379">
    <property type="entry name" value="SecE_sf"/>
</dbReference>
<comment type="subcellular location">
    <subcellularLocation>
        <location evidence="1">Membrane</location>
    </subcellularLocation>
</comment>
<dbReference type="EMBL" id="MVBK01000120">
    <property type="protein sequence ID" value="OOG21807.1"/>
    <property type="molecule type" value="Genomic_DNA"/>
</dbReference>
<dbReference type="PROSITE" id="PS01067">
    <property type="entry name" value="SECE_SEC61G"/>
    <property type="match status" value="1"/>
</dbReference>
<keyword evidence="3 9" id="KW-1003">Cell membrane</keyword>
<accession>A0A1V3N9M4</accession>
<comment type="similarity">
    <text evidence="9">Belongs to the SecE/SEC61-gamma family.</text>
</comment>
<comment type="function">
    <text evidence="9">Essential subunit of the Sec protein translocation channel SecYEG. Clamps together the 2 halves of SecY. May contact the channel plug during translocation.</text>
</comment>
<dbReference type="GO" id="GO:0008320">
    <property type="term" value="F:protein transmembrane transporter activity"/>
    <property type="evidence" value="ECO:0007669"/>
    <property type="project" value="UniProtKB-UniRule"/>
</dbReference>
<comment type="subunit">
    <text evidence="9">Component of the Sec protein translocase complex. Heterotrimer consisting of SecY, SecE and SecG subunits. The heterotrimers can form oligomers, although 1 heterotrimer is thought to be able to translocate proteins. Interacts with the ribosome. Interacts with SecDF, and other proteins may be involved. Interacts with SecA.</text>
</comment>
<keyword evidence="6 9" id="KW-1133">Transmembrane helix</keyword>